<comment type="similarity">
    <text evidence="10 11">Belongs to the TonB-dependent receptor family.</text>
</comment>
<proteinExistence type="inferred from homology"/>
<feature type="domain" description="TonB-dependent receptor plug" evidence="13">
    <location>
        <begin position="128"/>
        <end position="231"/>
    </location>
</feature>
<evidence type="ECO:0000313" key="15">
    <source>
        <dbReference type="Proteomes" id="UP000544222"/>
    </source>
</evidence>
<dbReference type="InterPro" id="IPR039426">
    <property type="entry name" value="TonB-dep_rcpt-like"/>
</dbReference>
<evidence type="ECO:0000256" key="4">
    <source>
        <dbReference type="ARBA" id="ARBA00022692"/>
    </source>
</evidence>
<gene>
    <name evidence="14" type="ORF">FHX64_001272</name>
</gene>
<evidence type="ECO:0000259" key="12">
    <source>
        <dbReference type="Pfam" id="PF00593"/>
    </source>
</evidence>
<evidence type="ECO:0000256" key="10">
    <source>
        <dbReference type="PROSITE-ProRule" id="PRU01360"/>
    </source>
</evidence>
<dbReference type="InterPro" id="IPR037066">
    <property type="entry name" value="Plug_dom_sf"/>
</dbReference>
<evidence type="ECO:0000259" key="13">
    <source>
        <dbReference type="Pfam" id="PF07715"/>
    </source>
</evidence>
<dbReference type="AlphaFoldDB" id="A0A7W5DQC3"/>
<dbReference type="PANTHER" id="PTHR30069">
    <property type="entry name" value="TONB-DEPENDENT OUTER MEMBRANE RECEPTOR"/>
    <property type="match status" value="1"/>
</dbReference>
<evidence type="ECO:0000256" key="5">
    <source>
        <dbReference type="ARBA" id="ARBA00022729"/>
    </source>
</evidence>
<dbReference type="RefSeq" id="WP_183412917.1">
    <property type="nucleotide sequence ID" value="NZ_JACHYB010000001.1"/>
</dbReference>
<evidence type="ECO:0000256" key="2">
    <source>
        <dbReference type="ARBA" id="ARBA00022448"/>
    </source>
</evidence>
<dbReference type="PANTHER" id="PTHR30069:SF29">
    <property type="entry name" value="HEMOGLOBIN AND HEMOGLOBIN-HAPTOGLOBIN-BINDING PROTEIN 1-RELATED"/>
    <property type="match status" value="1"/>
</dbReference>
<dbReference type="Proteomes" id="UP000544222">
    <property type="component" value="Unassembled WGS sequence"/>
</dbReference>
<keyword evidence="15" id="KW-1185">Reference proteome</keyword>
<keyword evidence="8 14" id="KW-0675">Receptor</keyword>
<keyword evidence="2 10" id="KW-0813">Transport</keyword>
<dbReference type="EMBL" id="JACHYB010000001">
    <property type="protein sequence ID" value="MBB3187109.1"/>
    <property type="molecule type" value="Genomic_DNA"/>
</dbReference>
<organism evidence="14 15">
    <name type="scientific">Microbacter margulisiae</name>
    <dbReference type="NCBI Taxonomy" id="1350067"/>
    <lineage>
        <taxon>Bacteria</taxon>
        <taxon>Pseudomonadati</taxon>
        <taxon>Bacteroidota</taxon>
        <taxon>Bacteroidia</taxon>
        <taxon>Bacteroidales</taxon>
        <taxon>Porphyromonadaceae</taxon>
        <taxon>Microbacter</taxon>
    </lineage>
</organism>
<dbReference type="GO" id="GO:0015344">
    <property type="term" value="F:siderophore uptake transmembrane transporter activity"/>
    <property type="evidence" value="ECO:0007669"/>
    <property type="project" value="TreeGrafter"/>
</dbReference>
<accession>A0A7W5DQC3</accession>
<evidence type="ECO:0000256" key="6">
    <source>
        <dbReference type="ARBA" id="ARBA00023077"/>
    </source>
</evidence>
<protein>
    <submittedName>
        <fullName evidence="14">Iron complex outermembrane receptor protein</fullName>
    </submittedName>
</protein>
<evidence type="ECO:0000256" key="7">
    <source>
        <dbReference type="ARBA" id="ARBA00023136"/>
    </source>
</evidence>
<name>A0A7W5DQC3_9PORP</name>
<dbReference type="Gene3D" id="2.60.40.1120">
    <property type="entry name" value="Carboxypeptidase-like, regulatory domain"/>
    <property type="match status" value="1"/>
</dbReference>
<comment type="caution">
    <text evidence="14">The sequence shown here is derived from an EMBL/GenBank/DDBJ whole genome shotgun (WGS) entry which is preliminary data.</text>
</comment>
<dbReference type="GO" id="GO:0044718">
    <property type="term" value="P:siderophore transmembrane transport"/>
    <property type="evidence" value="ECO:0007669"/>
    <property type="project" value="TreeGrafter"/>
</dbReference>
<dbReference type="SUPFAM" id="SSF49464">
    <property type="entry name" value="Carboxypeptidase regulatory domain-like"/>
    <property type="match status" value="1"/>
</dbReference>
<keyword evidence="9 10" id="KW-0998">Cell outer membrane</keyword>
<reference evidence="14 15" key="1">
    <citation type="submission" date="2020-08" db="EMBL/GenBank/DDBJ databases">
        <title>Genomic Encyclopedia of Type Strains, Phase IV (KMG-IV): sequencing the most valuable type-strain genomes for metagenomic binning, comparative biology and taxonomic classification.</title>
        <authorList>
            <person name="Goeker M."/>
        </authorList>
    </citation>
    <scope>NUCLEOTIDE SEQUENCE [LARGE SCALE GENOMIC DNA]</scope>
    <source>
        <strain evidence="14 15">DSM 27471</strain>
    </source>
</reference>
<keyword evidence="4 10" id="KW-0812">Transmembrane</keyword>
<dbReference type="Pfam" id="PF13715">
    <property type="entry name" value="CarbopepD_reg_2"/>
    <property type="match status" value="1"/>
</dbReference>
<keyword evidence="5" id="KW-0732">Signal</keyword>
<keyword evidence="7 10" id="KW-0472">Membrane</keyword>
<evidence type="ECO:0000256" key="9">
    <source>
        <dbReference type="ARBA" id="ARBA00023237"/>
    </source>
</evidence>
<dbReference type="InterPro" id="IPR036942">
    <property type="entry name" value="Beta-barrel_TonB_sf"/>
</dbReference>
<evidence type="ECO:0000313" key="14">
    <source>
        <dbReference type="EMBL" id="MBB3187109.1"/>
    </source>
</evidence>
<evidence type="ECO:0000256" key="3">
    <source>
        <dbReference type="ARBA" id="ARBA00022452"/>
    </source>
</evidence>
<dbReference type="GO" id="GO:0009279">
    <property type="term" value="C:cell outer membrane"/>
    <property type="evidence" value="ECO:0007669"/>
    <property type="project" value="UniProtKB-SubCell"/>
</dbReference>
<keyword evidence="6 11" id="KW-0798">TonB box</keyword>
<dbReference type="Gene3D" id="2.170.130.10">
    <property type="entry name" value="TonB-dependent receptor, plug domain"/>
    <property type="match status" value="1"/>
</dbReference>
<sequence length="843" mass="92575">MLFKKIIFIILVTLITIPLFASNSTSIVTSSLTGVVVDKSSGAPLIGVNVYFPDLRKGAITDGNGKYEINNLPAITQSIEISYTGYQTITKDINLRTNRTANFAMTESNSELNEVIVTGVSKATQIKQSPVPIVAVDKVYLNENSASNNIIAEITHIPGISTVTTGPNISKPFIHGLGYNRVVTLLDGIRIEGQQWGDEHGIEVDQNAINHIEVIKGPASLTYGSGAIAGVINLITAPTIPDGRILGSFSNDYGTNNGLINTSFQLQGNNNGLVWGTVLTNKLAKNYENQHDGRVYATGFKEKDARVMIGLNKSWGYSYLNASVFDDIQDIPDGSRDSLTRQFTYQITDADTYRPIVPASMLDSYATPALHQHVQMYNIYDNSSFNIGNNTLLLNLGYQYSHRREYTHPQNPSVPGLNLELHTLNYDLKYNFTPGNNYETTIGLNGMYQDNKLGKNSTDFPIPAYRLFDIGAFVFAKKSFGKVDVSAGGRYDTRVISSSAAYIDTTVTYFPSLYYGQNPTGTPNVIQQFNAFHKTFSGPSGSLGAAYNVSNALLLKANIATGFRAPSIAELSANGADPGSQIYHVGNINFKPEYSIQGDIGAYITLPVVSASAELYDNNIENYIFQEQMTDANGTPERVNANGSLNPNGQYSRFTYTQTKARILGGDFTLDIHPLAWLHFENSLTLTYGTNLGNHGNEPDSLRYLPFIPPLHTYSALRATFSKGFNWFRGMYGYIGLTHFEPQKRFFAAYGTETYTAGYNLLSAGFGGNIVNRKGEKVVELYIEGTNLANVNYQSNMSRLKYFDNPVVPAGIQPGIFNMGRNVSLKVVIPFDLSPKTKVTNKI</sequence>
<keyword evidence="3 10" id="KW-1134">Transmembrane beta strand</keyword>
<comment type="subcellular location">
    <subcellularLocation>
        <location evidence="1 10">Cell outer membrane</location>
        <topology evidence="1 10">Multi-pass membrane protein</topology>
    </subcellularLocation>
</comment>
<dbReference type="Pfam" id="PF00593">
    <property type="entry name" value="TonB_dep_Rec_b-barrel"/>
    <property type="match status" value="1"/>
</dbReference>
<dbReference type="SUPFAM" id="SSF56935">
    <property type="entry name" value="Porins"/>
    <property type="match status" value="1"/>
</dbReference>
<dbReference type="InterPro" id="IPR012910">
    <property type="entry name" value="Plug_dom"/>
</dbReference>
<dbReference type="Pfam" id="PF07715">
    <property type="entry name" value="Plug"/>
    <property type="match status" value="1"/>
</dbReference>
<evidence type="ECO:0000256" key="8">
    <source>
        <dbReference type="ARBA" id="ARBA00023170"/>
    </source>
</evidence>
<dbReference type="PROSITE" id="PS52016">
    <property type="entry name" value="TONB_DEPENDENT_REC_3"/>
    <property type="match status" value="1"/>
</dbReference>
<dbReference type="InterPro" id="IPR000531">
    <property type="entry name" value="Beta-barrel_TonB"/>
</dbReference>
<feature type="domain" description="TonB-dependent receptor-like beta-barrel" evidence="12">
    <location>
        <begin position="335"/>
        <end position="788"/>
    </location>
</feature>
<dbReference type="Gene3D" id="2.40.170.20">
    <property type="entry name" value="TonB-dependent receptor, beta-barrel domain"/>
    <property type="match status" value="1"/>
</dbReference>
<dbReference type="InterPro" id="IPR008969">
    <property type="entry name" value="CarboxyPept-like_regulatory"/>
</dbReference>
<evidence type="ECO:0000256" key="11">
    <source>
        <dbReference type="RuleBase" id="RU003357"/>
    </source>
</evidence>
<evidence type="ECO:0000256" key="1">
    <source>
        <dbReference type="ARBA" id="ARBA00004571"/>
    </source>
</evidence>